<keyword evidence="2" id="KW-0479">Metal-binding</keyword>
<proteinExistence type="predicted"/>
<dbReference type="Proteomes" id="UP000499080">
    <property type="component" value="Unassembled WGS sequence"/>
</dbReference>
<comment type="subcellular location">
    <subcellularLocation>
        <location evidence="1">Nucleus</location>
    </subcellularLocation>
</comment>
<evidence type="ECO:0000256" key="1">
    <source>
        <dbReference type="ARBA" id="ARBA00004123"/>
    </source>
</evidence>
<name>A0A4Y2DQT3_ARAVE</name>
<dbReference type="SMART" id="SM00674">
    <property type="entry name" value="CENPB"/>
    <property type="match status" value="1"/>
</dbReference>
<dbReference type="PANTHER" id="PTHR19303">
    <property type="entry name" value="TRANSPOSON"/>
    <property type="match status" value="1"/>
</dbReference>
<protein>
    <submittedName>
        <fullName evidence="6">Tigger transposable element-derived protein 4</fullName>
    </submittedName>
</protein>
<keyword evidence="4" id="KW-0238">DNA-binding</keyword>
<dbReference type="PROSITE" id="PS51253">
    <property type="entry name" value="HTH_CENPB"/>
    <property type="match status" value="1"/>
</dbReference>
<accession>A0A4Y2DQT3</accession>
<dbReference type="InterPro" id="IPR004875">
    <property type="entry name" value="DDE_SF_endonuclease_dom"/>
</dbReference>
<dbReference type="Gene3D" id="1.10.1410.10">
    <property type="match status" value="1"/>
</dbReference>
<dbReference type="GO" id="GO:0003677">
    <property type="term" value="F:DNA binding"/>
    <property type="evidence" value="ECO:0007669"/>
    <property type="project" value="UniProtKB-KW"/>
</dbReference>
<dbReference type="InterPro" id="IPR002058">
    <property type="entry name" value="PAP_assoc"/>
</dbReference>
<feature type="domain" description="HTH CENPB-type" evidence="5">
    <location>
        <begin position="60"/>
        <end position="131"/>
    </location>
</feature>
<dbReference type="Pfam" id="PF03828">
    <property type="entry name" value="PAP_assoc"/>
    <property type="match status" value="1"/>
</dbReference>
<dbReference type="OrthoDB" id="6430169at2759"/>
<dbReference type="InterPro" id="IPR050863">
    <property type="entry name" value="CenT-Element_Derived"/>
</dbReference>
<comment type="caution">
    <text evidence="6">The sequence shown here is derived from an EMBL/GenBank/DDBJ whole genome shotgun (WGS) entry which is preliminary data.</text>
</comment>
<dbReference type="InterPro" id="IPR006600">
    <property type="entry name" value="HTH_CenpB_DNA-bd_dom"/>
</dbReference>
<dbReference type="InterPro" id="IPR009057">
    <property type="entry name" value="Homeodomain-like_sf"/>
</dbReference>
<dbReference type="GO" id="GO:0005634">
    <property type="term" value="C:nucleus"/>
    <property type="evidence" value="ECO:0007669"/>
    <property type="project" value="UniProtKB-SubCell"/>
</dbReference>
<evidence type="ECO:0000259" key="5">
    <source>
        <dbReference type="PROSITE" id="PS51253"/>
    </source>
</evidence>
<keyword evidence="7" id="KW-1185">Reference proteome</keyword>
<dbReference type="EMBL" id="BGPR01000398">
    <property type="protein sequence ID" value="GBM18144.1"/>
    <property type="molecule type" value="Genomic_DNA"/>
</dbReference>
<evidence type="ECO:0000256" key="4">
    <source>
        <dbReference type="ARBA" id="ARBA00023125"/>
    </source>
</evidence>
<dbReference type="SUPFAM" id="SSF81631">
    <property type="entry name" value="PAP/OAS1 substrate-binding domain"/>
    <property type="match status" value="1"/>
</dbReference>
<evidence type="ECO:0000256" key="2">
    <source>
        <dbReference type="ARBA" id="ARBA00022723"/>
    </source>
</evidence>
<dbReference type="PANTHER" id="PTHR19303:SF73">
    <property type="entry name" value="PROTEIN PDC2"/>
    <property type="match status" value="1"/>
</dbReference>
<keyword evidence="3" id="KW-0460">Magnesium</keyword>
<dbReference type="AlphaFoldDB" id="A0A4Y2DQT3"/>
<gene>
    <name evidence="6" type="primary">Tigd4_187</name>
    <name evidence="6" type="ORF">AVEN_75551_1</name>
</gene>
<evidence type="ECO:0000256" key="3">
    <source>
        <dbReference type="ARBA" id="ARBA00022842"/>
    </source>
</evidence>
<reference evidence="6 7" key="1">
    <citation type="journal article" date="2019" name="Sci. Rep.">
        <title>Orb-weaving spider Araneus ventricosus genome elucidates the spidroin gene catalogue.</title>
        <authorList>
            <person name="Kono N."/>
            <person name="Nakamura H."/>
            <person name="Ohtoshi R."/>
            <person name="Moran D.A.P."/>
            <person name="Shinohara A."/>
            <person name="Yoshida Y."/>
            <person name="Fujiwara M."/>
            <person name="Mori M."/>
            <person name="Tomita M."/>
            <person name="Arakawa K."/>
        </authorList>
    </citation>
    <scope>NUCLEOTIDE SEQUENCE [LARGE SCALE GENOMIC DNA]</scope>
</reference>
<dbReference type="Gene3D" id="1.10.10.60">
    <property type="entry name" value="Homeodomain-like"/>
    <property type="match status" value="2"/>
</dbReference>
<dbReference type="GO" id="GO:0046872">
    <property type="term" value="F:metal ion binding"/>
    <property type="evidence" value="ECO:0007669"/>
    <property type="project" value="UniProtKB-KW"/>
</dbReference>
<dbReference type="Pfam" id="PF03184">
    <property type="entry name" value="DDE_1"/>
    <property type="match status" value="1"/>
</dbReference>
<sequence length="798" mass="92384">MASKRKNLSFAEKNELIEKFQNSNLSKAAFAKGNSIPRTTFNNILAVKLCSSNAQICDQEIKRQRLSPYENVDEALLSWIKYARSQNAPISWNDLKEKSLEFANELGESSFFASNGWLQRFNSRHNLSFKKLCREAADFDSSSLKEWKYVVLRDILERYESANVFNVDECGFFYQILPDRTLCFKGEKCVGGKKSKERLTVLLAANMDGSEKIIPLVIGKFLKPRCMKNCKSLPLFYDTNSKAWMTADIWEKTLRRWDLNFSKQKRKVTLIAENCTALCTVDGLKSIELVFLPPNSTCVLQPLDQGIIQNFKATYRKLLLQDMISAIDQKEQLQVSVLNAIFYIDQSWNMVSQKTIANCFRHAGFHSSPESEELLEDDDEDLPLTELAEKLRNRGYVIPDENLYTKIDEDLATNSEASIQDIVSNVLNSNAEASDDEDDSECEKKSVSTSDALKAIDDLRCFFTNSEAADEHLKAIRDLEKVVLTTKKKELLKEFFRFYWNFDFARYVVCIQTGKATPVSDIRKDTDERMKQFKIADVCVQDPFNLSHNVTSSLKLFRLHLLKPYFFVANLILSKQSQSLECKDVFQLLFERELYENKIFDFFFFYELDVSECFYLYPNFEVIAAITDNFEKIWIEQASQAVRDILEYVFFFDCEVIDKDCSVKDTDFGDDYSESEQKHGKLLLSIQCAVDNRVWKYRSCKAKKDVPLDSYRENFTNKVLKEHNALSHFLLASNPGLRSPEPFIWFLCNIHHSKYSQIPYIFINLLPLCKSSEFRSVNKVLKHFIPPTVQKMLINQCV</sequence>
<dbReference type="SUPFAM" id="SSF46689">
    <property type="entry name" value="Homeodomain-like"/>
    <property type="match status" value="1"/>
</dbReference>
<evidence type="ECO:0000313" key="6">
    <source>
        <dbReference type="EMBL" id="GBM18144.1"/>
    </source>
</evidence>
<organism evidence="6 7">
    <name type="scientific">Araneus ventricosus</name>
    <name type="common">Orbweaver spider</name>
    <name type="synonym">Epeira ventricosa</name>
    <dbReference type="NCBI Taxonomy" id="182803"/>
    <lineage>
        <taxon>Eukaryota</taxon>
        <taxon>Metazoa</taxon>
        <taxon>Ecdysozoa</taxon>
        <taxon>Arthropoda</taxon>
        <taxon>Chelicerata</taxon>
        <taxon>Arachnida</taxon>
        <taxon>Araneae</taxon>
        <taxon>Araneomorphae</taxon>
        <taxon>Entelegynae</taxon>
        <taxon>Araneoidea</taxon>
        <taxon>Araneidae</taxon>
        <taxon>Araneus</taxon>
    </lineage>
</organism>
<dbReference type="Pfam" id="PF03221">
    <property type="entry name" value="HTH_Tnp_Tc5"/>
    <property type="match status" value="1"/>
</dbReference>
<evidence type="ECO:0000313" key="7">
    <source>
        <dbReference type="Proteomes" id="UP000499080"/>
    </source>
</evidence>